<organism evidence="1 2">
    <name type="scientific">Eumeta variegata</name>
    <name type="common">Bagworm moth</name>
    <name type="synonym">Eumeta japonica</name>
    <dbReference type="NCBI Taxonomy" id="151549"/>
    <lineage>
        <taxon>Eukaryota</taxon>
        <taxon>Metazoa</taxon>
        <taxon>Ecdysozoa</taxon>
        <taxon>Arthropoda</taxon>
        <taxon>Hexapoda</taxon>
        <taxon>Insecta</taxon>
        <taxon>Pterygota</taxon>
        <taxon>Neoptera</taxon>
        <taxon>Endopterygota</taxon>
        <taxon>Lepidoptera</taxon>
        <taxon>Glossata</taxon>
        <taxon>Ditrysia</taxon>
        <taxon>Tineoidea</taxon>
        <taxon>Psychidae</taxon>
        <taxon>Oiketicinae</taxon>
        <taxon>Eumeta</taxon>
    </lineage>
</organism>
<keyword evidence="2" id="KW-1185">Reference proteome</keyword>
<name>A0A4C1ZD36_EUMVA</name>
<evidence type="ECO:0000313" key="2">
    <source>
        <dbReference type="Proteomes" id="UP000299102"/>
    </source>
</evidence>
<dbReference type="Proteomes" id="UP000299102">
    <property type="component" value="Unassembled WGS sequence"/>
</dbReference>
<dbReference type="AlphaFoldDB" id="A0A4C1ZD36"/>
<dbReference type="EMBL" id="BGZK01001715">
    <property type="protein sequence ID" value="GBP85063.1"/>
    <property type="molecule type" value="Genomic_DNA"/>
</dbReference>
<proteinExistence type="predicted"/>
<comment type="caution">
    <text evidence="1">The sequence shown here is derived from an EMBL/GenBank/DDBJ whole genome shotgun (WGS) entry which is preliminary data.</text>
</comment>
<protein>
    <submittedName>
        <fullName evidence="1">Uncharacterized protein</fullName>
    </submittedName>
</protein>
<reference evidence="1 2" key="1">
    <citation type="journal article" date="2019" name="Commun. Biol.">
        <title>The bagworm genome reveals a unique fibroin gene that provides high tensile strength.</title>
        <authorList>
            <person name="Kono N."/>
            <person name="Nakamura H."/>
            <person name="Ohtoshi R."/>
            <person name="Tomita M."/>
            <person name="Numata K."/>
            <person name="Arakawa K."/>
        </authorList>
    </citation>
    <scope>NUCLEOTIDE SEQUENCE [LARGE SCALE GENOMIC DNA]</scope>
</reference>
<accession>A0A4C1ZD36</accession>
<sequence>MLWRTKPESRMYEVETGKDAGGDGGEENEGGGSLKIRCGIKGNSLVGVCFEHLMRRCFHKSDFEYQDNIRRMKYKRFLDRPLTFNCIQYNARELCRFELAANNILRSGKVSWVLLYQNCIHRKQCETFILQLVYYLELAFARSSGYVDVEWIQSYFISTDLVVEHNFDLSHAFDS</sequence>
<gene>
    <name evidence="1" type="ORF">EVAR_59817_1</name>
</gene>
<evidence type="ECO:0000313" key="1">
    <source>
        <dbReference type="EMBL" id="GBP85063.1"/>
    </source>
</evidence>